<comment type="caution">
    <text evidence="1">The sequence shown here is derived from an EMBL/GenBank/DDBJ whole genome shotgun (WGS) entry which is preliminary data.</text>
</comment>
<keyword evidence="2" id="KW-1185">Reference proteome</keyword>
<organism evidence="1 2">
    <name type="scientific">Ambrosiozyma monospora</name>
    <name type="common">Yeast</name>
    <name type="synonym">Endomycopsis monosporus</name>
    <dbReference type="NCBI Taxonomy" id="43982"/>
    <lineage>
        <taxon>Eukaryota</taxon>
        <taxon>Fungi</taxon>
        <taxon>Dikarya</taxon>
        <taxon>Ascomycota</taxon>
        <taxon>Saccharomycotina</taxon>
        <taxon>Pichiomycetes</taxon>
        <taxon>Pichiales</taxon>
        <taxon>Pichiaceae</taxon>
        <taxon>Ambrosiozyma</taxon>
    </lineage>
</organism>
<dbReference type="EMBL" id="BSXS01007385">
    <property type="protein sequence ID" value="GME88616.1"/>
    <property type="molecule type" value="Genomic_DNA"/>
</dbReference>
<accession>A0ACB5TI15</accession>
<reference evidence="1" key="1">
    <citation type="submission" date="2023-04" db="EMBL/GenBank/DDBJ databases">
        <title>Ambrosiozyma monospora NBRC 10751.</title>
        <authorList>
            <person name="Ichikawa N."/>
            <person name="Sato H."/>
            <person name="Tonouchi N."/>
        </authorList>
    </citation>
    <scope>NUCLEOTIDE SEQUENCE</scope>
    <source>
        <strain evidence="1">NBRC 10751</strain>
    </source>
</reference>
<evidence type="ECO:0000313" key="1">
    <source>
        <dbReference type="EMBL" id="GME88616.1"/>
    </source>
</evidence>
<proteinExistence type="predicted"/>
<name>A0ACB5TI15_AMBMO</name>
<sequence length="93" mass="10719">MGFLLKKEMKSVAKKVVRLRIGCGKLAEYFKMIGQYVLEGECKSQTRTREHMIEECELTKDQFEGATMKYLVYSTKGLIELADILKTSKTFQV</sequence>
<evidence type="ECO:0000313" key="2">
    <source>
        <dbReference type="Proteomes" id="UP001165064"/>
    </source>
</evidence>
<gene>
    <name evidence="1" type="ORF">Amon02_000839400</name>
</gene>
<protein>
    <submittedName>
        <fullName evidence="1">Unnamed protein product</fullName>
    </submittedName>
</protein>
<dbReference type="Proteomes" id="UP001165064">
    <property type="component" value="Unassembled WGS sequence"/>
</dbReference>